<evidence type="ECO:0000313" key="2">
    <source>
        <dbReference type="Proteomes" id="UP001163104"/>
    </source>
</evidence>
<proteinExistence type="predicted"/>
<sequence>MYKQKREAATEPPKLPFENKLLIDSILNNDIDGVVKSLNDYRAAPHSKSEAGNSAMELAQ</sequence>
<name>A0AA46SHP1_CYTFI</name>
<dbReference type="RefSeq" id="WP_263599292.1">
    <property type="nucleotide sequence ID" value="NZ_CP107027.1"/>
</dbReference>
<dbReference type="AlphaFoldDB" id="A0AA46SHP1"/>
<organism evidence="1 2">
    <name type="scientific">Cytobacillus firmus</name>
    <name type="common">Bacillus firmus</name>
    <dbReference type="NCBI Taxonomy" id="1399"/>
    <lineage>
        <taxon>Bacteria</taxon>
        <taxon>Bacillati</taxon>
        <taxon>Bacillota</taxon>
        <taxon>Bacilli</taxon>
        <taxon>Bacillales</taxon>
        <taxon>Bacillaceae</taxon>
        <taxon>Cytobacillus</taxon>
    </lineage>
</organism>
<evidence type="ECO:0000313" key="1">
    <source>
        <dbReference type="EMBL" id="UYG93815.1"/>
    </source>
</evidence>
<protein>
    <submittedName>
        <fullName evidence="1">Uncharacterized protein</fullName>
    </submittedName>
</protein>
<dbReference type="Proteomes" id="UP001163104">
    <property type="component" value="Chromosome"/>
</dbReference>
<dbReference type="EMBL" id="CP107027">
    <property type="protein sequence ID" value="UYG93815.1"/>
    <property type="molecule type" value="Genomic_DNA"/>
</dbReference>
<accession>A0AA46SHP1</accession>
<gene>
    <name evidence="1" type="ORF">OD459_16570</name>
</gene>
<reference evidence="1" key="1">
    <citation type="submission" date="2022-10" db="EMBL/GenBank/DDBJ databases">
        <title>Mechanism of multi-heavy metal repair in Cytobacillus Firmus M7.</title>
        <authorList>
            <person name="Li X."/>
            <person name="Yu C."/>
        </authorList>
    </citation>
    <scope>NUCLEOTIDE SEQUENCE</scope>
    <source>
        <strain evidence="1">M7</strain>
    </source>
</reference>